<evidence type="ECO:0000313" key="5">
    <source>
        <dbReference type="Proteomes" id="UP000626180"/>
    </source>
</evidence>
<dbReference type="Proteomes" id="UP000626180">
    <property type="component" value="Unassembled WGS sequence"/>
</dbReference>
<evidence type="ECO:0000313" key="2">
    <source>
        <dbReference type="EMBL" id="MBF8643035.1"/>
    </source>
</evidence>
<reference evidence="3 4" key="1">
    <citation type="submission" date="2018-06" db="EMBL/GenBank/DDBJ databases">
        <authorList>
            <consortium name="Pathogen Informatics"/>
            <person name="Doyle S."/>
        </authorList>
    </citation>
    <scope>NUCLEOTIDE SEQUENCE [LARGE SCALE GENOMIC DNA]</scope>
    <source>
        <strain evidence="3 4">NCTC11842</strain>
    </source>
</reference>
<evidence type="ECO:0000256" key="1">
    <source>
        <dbReference type="SAM" id="MobiDB-lite"/>
    </source>
</evidence>
<evidence type="ECO:0000313" key="3">
    <source>
        <dbReference type="EMBL" id="SPZ09594.1"/>
    </source>
</evidence>
<dbReference type="Proteomes" id="UP000250443">
    <property type="component" value="Unassembled WGS sequence"/>
</dbReference>
<reference evidence="2 5" key="2">
    <citation type="submission" date="2020-10" db="EMBL/GenBank/DDBJ databases">
        <title>Genome sequences of Pseudomonas isolates.</title>
        <authorList>
            <person name="Wessels L."/>
            <person name="Reich F."/>
            <person name="Hammerl J."/>
        </authorList>
    </citation>
    <scope>NUCLEOTIDE SEQUENCE [LARGE SCALE GENOMIC DNA]</scope>
    <source>
        <strain evidence="2 5">20-MO00624-0</strain>
    </source>
</reference>
<feature type="compositionally biased region" description="Basic and acidic residues" evidence="1">
    <location>
        <begin position="114"/>
        <end position="123"/>
    </location>
</feature>
<protein>
    <recommendedName>
        <fullName evidence="6">Translation initiation factor 2</fullName>
    </recommendedName>
</protein>
<evidence type="ECO:0008006" key="6">
    <source>
        <dbReference type="Google" id="ProtNLM"/>
    </source>
</evidence>
<proteinExistence type="predicted"/>
<dbReference type="RefSeq" id="WP_010797752.1">
    <property type="nucleotide sequence ID" value="NZ_CP069262.1"/>
</dbReference>
<gene>
    <name evidence="2" type="ORF">IRZ65_20400</name>
    <name evidence="3" type="ORF">NCTC11842_03169</name>
</gene>
<feature type="region of interest" description="Disordered" evidence="1">
    <location>
        <begin position="26"/>
        <end position="158"/>
    </location>
</feature>
<dbReference type="PROSITE" id="PS51257">
    <property type="entry name" value="PROKAR_LIPOPROTEIN"/>
    <property type="match status" value="1"/>
</dbReference>
<name>A0A2X2CQX9_PSELU</name>
<dbReference type="EMBL" id="UAUF01000013">
    <property type="protein sequence ID" value="SPZ09594.1"/>
    <property type="molecule type" value="Genomic_DNA"/>
</dbReference>
<feature type="compositionally biased region" description="Basic and acidic residues" evidence="1">
    <location>
        <begin position="26"/>
        <end position="37"/>
    </location>
</feature>
<evidence type="ECO:0000313" key="4">
    <source>
        <dbReference type="Proteomes" id="UP000250443"/>
    </source>
</evidence>
<feature type="compositionally biased region" description="Basic and acidic residues" evidence="1">
    <location>
        <begin position="91"/>
        <end position="103"/>
    </location>
</feature>
<dbReference type="AlphaFoldDB" id="A0A2X2CQX9"/>
<accession>A0A2X2CQX9</accession>
<organism evidence="3 4">
    <name type="scientific">Pseudomonas luteola</name>
    <dbReference type="NCBI Taxonomy" id="47886"/>
    <lineage>
        <taxon>Bacteria</taxon>
        <taxon>Pseudomonadati</taxon>
        <taxon>Pseudomonadota</taxon>
        <taxon>Gammaproteobacteria</taxon>
        <taxon>Pseudomonadales</taxon>
        <taxon>Pseudomonadaceae</taxon>
        <taxon>Pseudomonas</taxon>
    </lineage>
</organism>
<keyword evidence="5" id="KW-1185">Reference proteome</keyword>
<dbReference type="EMBL" id="JADMCD010000013">
    <property type="protein sequence ID" value="MBF8643035.1"/>
    <property type="molecule type" value="Genomic_DNA"/>
</dbReference>
<sequence length="189" mass="21184">MRTLRWMVSGHKPCWLALVLILSGCDKPEKEPPKKPAEPQAASVEQTAPKPVSPAASHAKPVPDTSARQEPILTSRVPESFDEEPVPAPQPDKKPELVIEKTKPKPVPKTVKQKLPEPEEPLKVDLSIPKELIESAVPVTAEQKEPTGMLPPLFDKHEENDRFNLSGRILNRERSDDFEGAELQFEFRR</sequence>